<reference evidence="6 10" key="1">
    <citation type="journal article" date="2015" name="J. Biotechnol.">
        <title>Complete genome sequence of Photorhabdus temperata subsp. thracensis 39-8(T), an entomopathogenic bacterium for the improved commercial bioinsecticide.</title>
        <authorList>
            <person name="Kwak Y."/>
            <person name="Shin J.H."/>
        </authorList>
    </citation>
    <scope>NUCLEOTIDE SEQUENCE [LARGE SCALE GENOMIC DNA]</scope>
    <source>
        <strain evidence="6 10">DSM 15199</strain>
    </source>
</reference>
<dbReference type="KEGG" id="ptt:VY86_02195"/>
<feature type="domain" description="Transposase IS4-like" evidence="2">
    <location>
        <begin position="104"/>
        <end position="338"/>
    </location>
</feature>
<evidence type="ECO:0000256" key="1">
    <source>
        <dbReference type="ARBA" id="ARBA00010075"/>
    </source>
</evidence>
<accession>A0A0F7LKS9</accession>
<dbReference type="InterPro" id="IPR002559">
    <property type="entry name" value="Transposase_11"/>
</dbReference>
<evidence type="ECO:0000313" key="5">
    <source>
        <dbReference type="EMBL" id="AKH62508.1"/>
    </source>
</evidence>
<keyword evidence="10" id="KW-1185">Reference proteome</keyword>
<dbReference type="STRING" id="230089.VY86_02195"/>
<gene>
    <name evidence="4" type="ORF">VY86_02195</name>
    <name evidence="5" type="ORF">VY86_03300</name>
    <name evidence="6" type="ORF">VY86_03970</name>
    <name evidence="7" type="ORF">VY86_15710</name>
    <name evidence="8" type="ORF">VY86_19380</name>
    <name evidence="9" type="ORF">VY86_20840</name>
</gene>
<reference evidence="10" key="2">
    <citation type="submission" date="2015-03" db="EMBL/GenBank/DDBJ databases">
        <title>Genome sequence of Azospirillum thiophilum strain DSM 21654T.</title>
        <authorList>
            <person name="Kwak Y."/>
            <person name="Shin J.-H."/>
        </authorList>
    </citation>
    <scope>NUCLEOTIDE SEQUENCE [LARGE SCALE GENOMIC DNA]</scope>
    <source>
        <strain evidence="10">DSM 15199</strain>
    </source>
</reference>
<dbReference type="GO" id="GO:0006313">
    <property type="term" value="P:DNA transposition"/>
    <property type="evidence" value="ECO:0007669"/>
    <property type="project" value="InterPro"/>
</dbReference>
<dbReference type="EMBL" id="CP011104">
    <property type="protein sequence ID" value="AKH62318.1"/>
    <property type="molecule type" value="Genomic_DNA"/>
</dbReference>
<dbReference type="PATRIC" id="fig|230089.6.peg.3547"/>
<dbReference type="InterPro" id="IPR047647">
    <property type="entry name" value="ISAs1_transpos"/>
</dbReference>
<organism evidence="6 10">
    <name type="scientific">Photorhabdus thracensis</name>
    <dbReference type="NCBI Taxonomy" id="230089"/>
    <lineage>
        <taxon>Bacteria</taxon>
        <taxon>Pseudomonadati</taxon>
        <taxon>Pseudomonadota</taxon>
        <taxon>Gammaproteobacteria</taxon>
        <taxon>Enterobacterales</taxon>
        <taxon>Morganellaceae</taxon>
        <taxon>Photorhabdus</taxon>
    </lineage>
</organism>
<dbReference type="KEGG" id="ptt:VY86_03300"/>
<evidence type="ECO:0000259" key="2">
    <source>
        <dbReference type="Pfam" id="PF01609"/>
    </source>
</evidence>
<evidence type="ECO:0000259" key="3">
    <source>
        <dbReference type="Pfam" id="PF13808"/>
    </source>
</evidence>
<dbReference type="GO" id="GO:0003677">
    <property type="term" value="F:DNA binding"/>
    <property type="evidence" value="ECO:0007669"/>
    <property type="project" value="InterPro"/>
</dbReference>
<dbReference type="GO" id="GO:0004803">
    <property type="term" value="F:transposase activity"/>
    <property type="evidence" value="ECO:0007669"/>
    <property type="project" value="InterPro"/>
</dbReference>
<dbReference type="Pfam" id="PF13808">
    <property type="entry name" value="DDE_Tnp_1_assoc"/>
    <property type="match status" value="1"/>
</dbReference>
<evidence type="ECO:0000313" key="6">
    <source>
        <dbReference type="EMBL" id="AKH62623.1"/>
    </source>
</evidence>
<evidence type="ECO:0000313" key="4">
    <source>
        <dbReference type="EMBL" id="AKH62318.1"/>
    </source>
</evidence>
<dbReference type="InterPro" id="IPR051698">
    <property type="entry name" value="Transposase_11-like"/>
</dbReference>
<evidence type="ECO:0000313" key="9">
    <source>
        <dbReference type="EMBL" id="AKH65439.1"/>
    </source>
</evidence>
<evidence type="ECO:0000313" key="10">
    <source>
        <dbReference type="Proteomes" id="UP000034866"/>
    </source>
</evidence>
<comment type="similarity">
    <text evidence="1">Belongs to the transposase 11 family.</text>
</comment>
<dbReference type="OrthoDB" id="8001376at2"/>
<dbReference type="AlphaFoldDB" id="A0A0F7LKS9"/>
<evidence type="ECO:0000313" key="7">
    <source>
        <dbReference type="EMBL" id="AKH64565.1"/>
    </source>
</evidence>
<dbReference type="NCBIfam" id="NF033564">
    <property type="entry name" value="transpos_ISAs1"/>
    <property type="match status" value="1"/>
</dbReference>
<dbReference type="InterPro" id="IPR032806">
    <property type="entry name" value="YbfD_N"/>
</dbReference>
<dbReference type="KEGG" id="ptt:VY86_20840"/>
<dbReference type="Pfam" id="PF01609">
    <property type="entry name" value="DDE_Tnp_1"/>
    <property type="match status" value="1"/>
</dbReference>
<dbReference type="PANTHER" id="PTHR30298:SF0">
    <property type="entry name" value="PROTEIN YBFL-RELATED"/>
    <property type="match status" value="1"/>
</dbReference>
<dbReference type="Proteomes" id="UP000034866">
    <property type="component" value="Chromosome"/>
</dbReference>
<dbReference type="EMBL" id="CP011104">
    <property type="protein sequence ID" value="AKH65193.1"/>
    <property type="molecule type" value="Genomic_DNA"/>
</dbReference>
<dbReference type="KEGG" id="ptt:VY86_03970"/>
<dbReference type="EMBL" id="CP011104">
    <property type="protein sequence ID" value="AKH65439.1"/>
    <property type="molecule type" value="Genomic_DNA"/>
</dbReference>
<dbReference type="EMBL" id="CP011104">
    <property type="protein sequence ID" value="AKH62623.1"/>
    <property type="molecule type" value="Genomic_DNA"/>
</dbReference>
<protein>
    <submittedName>
        <fullName evidence="6">Transposase</fullName>
    </submittedName>
</protein>
<sequence>MCFDIFTEHFSDIQDPRQSAKVAYPLFDILFASLCAVLGGADGWSEIQEYIEGHHEWFLEHNMFKAGIPVDDTIARLLSRINPEQFNLCFINWMRSVHQVTQGELVAIDGKVLRGAYAPGERGSALHLVSAYATANKMVIGQVKTQKKSNEITAIPELIKLLELKGALISIDAMGCQTQIAQEIIDAGADYLLSVKDNQKRLHRAIQKALEAQRVLPLTTEKALIEQGHGRLEIRESHVLNADTFKTDFPEWTGLKTLGVTIGYRQENGKLPSLEYRYYISSARLTEEQFSQAVRSHWQIENNLHWVLDVTFKEDDCQIYRENAAENIAILRRISLNMLKKETSQLSIKAKRRRIWMKTQFLERVLQAGFANVSDI</sequence>
<dbReference type="RefSeq" id="WP_046973755.1">
    <property type="nucleotide sequence ID" value="NZ_CP011104.1"/>
</dbReference>
<name>A0A0F7LKS9_9GAMM</name>
<proteinExistence type="inferred from homology"/>
<feature type="domain" description="H repeat-associated protein N-terminal" evidence="3">
    <location>
        <begin position="8"/>
        <end position="94"/>
    </location>
</feature>
<evidence type="ECO:0000313" key="8">
    <source>
        <dbReference type="EMBL" id="AKH65193.1"/>
    </source>
</evidence>
<dbReference type="EMBL" id="CP011104">
    <property type="protein sequence ID" value="AKH62508.1"/>
    <property type="molecule type" value="Genomic_DNA"/>
</dbReference>
<dbReference type="KEGG" id="ptt:VY86_19380"/>
<dbReference type="EMBL" id="CP011104">
    <property type="protein sequence ID" value="AKH64565.1"/>
    <property type="molecule type" value="Genomic_DNA"/>
</dbReference>
<dbReference type="KEGG" id="ptt:VY86_15710"/>
<dbReference type="PANTHER" id="PTHR30298">
    <property type="entry name" value="H REPEAT-ASSOCIATED PREDICTED TRANSPOSASE"/>
    <property type="match status" value="1"/>
</dbReference>